<reference evidence="2" key="1">
    <citation type="submission" date="2022-11" db="UniProtKB">
        <authorList>
            <consortium name="WormBaseParasite"/>
        </authorList>
    </citation>
    <scope>IDENTIFICATION</scope>
</reference>
<name>A0A915IDF7_ROMCU</name>
<dbReference type="Proteomes" id="UP000887565">
    <property type="component" value="Unplaced"/>
</dbReference>
<protein>
    <submittedName>
        <fullName evidence="2">Uncharacterized protein</fullName>
    </submittedName>
</protein>
<evidence type="ECO:0000313" key="1">
    <source>
        <dbReference type="Proteomes" id="UP000887565"/>
    </source>
</evidence>
<dbReference type="AlphaFoldDB" id="A0A915IDF7"/>
<proteinExistence type="predicted"/>
<sequence>MAIQSYSRTLESVRLTPGLPEVQEALRLFYEVDLFDVMENGWALKKHKICHPLMEKQRQYLLEKHNSGIIYHQKFNAEVVTEEMRQKLPFVGSDLLTPTTNYWIL</sequence>
<dbReference type="WBParaSite" id="nRc.2.0.1.t11922-RA">
    <property type="protein sequence ID" value="nRc.2.0.1.t11922-RA"/>
    <property type="gene ID" value="nRc.2.0.1.g11922"/>
</dbReference>
<evidence type="ECO:0000313" key="2">
    <source>
        <dbReference type="WBParaSite" id="nRc.2.0.1.t11922-RA"/>
    </source>
</evidence>
<keyword evidence="1" id="KW-1185">Reference proteome</keyword>
<accession>A0A915IDF7</accession>
<organism evidence="1 2">
    <name type="scientific">Romanomermis culicivorax</name>
    <name type="common">Nematode worm</name>
    <dbReference type="NCBI Taxonomy" id="13658"/>
    <lineage>
        <taxon>Eukaryota</taxon>
        <taxon>Metazoa</taxon>
        <taxon>Ecdysozoa</taxon>
        <taxon>Nematoda</taxon>
        <taxon>Enoplea</taxon>
        <taxon>Dorylaimia</taxon>
        <taxon>Mermithida</taxon>
        <taxon>Mermithoidea</taxon>
        <taxon>Mermithidae</taxon>
        <taxon>Romanomermis</taxon>
    </lineage>
</organism>